<dbReference type="GO" id="GO:0005886">
    <property type="term" value="C:plasma membrane"/>
    <property type="evidence" value="ECO:0007669"/>
    <property type="project" value="TreeGrafter"/>
</dbReference>
<dbReference type="InterPro" id="IPR007831">
    <property type="entry name" value="T2SS_GspE_N"/>
</dbReference>
<evidence type="ECO:0000256" key="1">
    <source>
        <dbReference type="ARBA" id="ARBA00006611"/>
    </source>
</evidence>
<evidence type="ECO:0000313" key="7">
    <source>
        <dbReference type="Proteomes" id="UP000034207"/>
    </source>
</evidence>
<dbReference type="InterPro" id="IPR003593">
    <property type="entry name" value="AAA+_ATPase"/>
</dbReference>
<dbReference type="Proteomes" id="UP000034207">
    <property type="component" value="Unassembled WGS sequence"/>
</dbReference>
<dbReference type="STRING" id="1618345.UT18_C0005G0006"/>
<comment type="similarity">
    <text evidence="1">Belongs to the GSP E family.</text>
</comment>
<evidence type="ECO:0000256" key="4">
    <source>
        <dbReference type="SAM" id="MobiDB-lite"/>
    </source>
</evidence>
<dbReference type="SUPFAM" id="SSF160246">
    <property type="entry name" value="EspE N-terminal domain-like"/>
    <property type="match status" value="1"/>
</dbReference>
<evidence type="ECO:0000256" key="2">
    <source>
        <dbReference type="ARBA" id="ARBA00022741"/>
    </source>
</evidence>
<dbReference type="PANTHER" id="PTHR30258">
    <property type="entry name" value="TYPE II SECRETION SYSTEM PROTEIN GSPE-RELATED"/>
    <property type="match status" value="1"/>
</dbReference>
<dbReference type="CDD" id="cd01129">
    <property type="entry name" value="PulE-GspE-like"/>
    <property type="match status" value="1"/>
</dbReference>
<comment type="caution">
    <text evidence="6">The sequence shown here is derived from an EMBL/GenBank/DDBJ whole genome shotgun (WGS) entry which is preliminary data.</text>
</comment>
<dbReference type="SMART" id="SM00382">
    <property type="entry name" value="AAA"/>
    <property type="match status" value="1"/>
</dbReference>
<dbReference type="InterPro" id="IPR027417">
    <property type="entry name" value="P-loop_NTPase"/>
</dbReference>
<dbReference type="AlphaFoldDB" id="A0A0G0PZW6"/>
<protein>
    <submittedName>
        <fullName evidence="6">Type II secretion system protein E (GspE)</fullName>
    </submittedName>
</protein>
<feature type="compositionally biased region" description="Low complexity" evidence="4">
    <location>
        <begin position="13"/>
        <end position="23"/>
    </location>
</feature>
<dbReference type="InterPro" id="IPR037257">
    <property type="entry name" value="T2SS_E_N_sf"/>
</dbReference>
<dbReference type="InterPro" id="IPR001482">
    <property type="entry name" value="T2SS/T4SS_dom"/>
</dbReference>
<dbReference type="EMBL" id="LBVV01000005">
    <property type="protein sequence ID" value="KKQ94996.1"/>
    <property type="molecule type" value="Genomic_DNA"/>
</dbReference>
<feature type="compositionally biased region" description="Polar residues" evidence="4">
    <location>
        <begin position="1"/>
        <end position="12"/>
    </location>
</feature>
<feature type="domain" description="Bacterial type II secretion system protein E" evidence="5">
    <location>
        <begin position="398"/>
        <end position="412"/>
    </location>
</feature>
<keyword evidence="2" id="KW-0547">Nucleotide-binding</keyword>
<name>A0A0G0PZW6_UNCC2</name>
<evidence type="ECO:0000259" key="5">
    <source>
        <dbReference type="PROSITE" id="PS00662"/>
    </source>
</evidence>
<dbReference type="Gene3D" id="3.40.50.300">
    <property type="entry name" value="P-loop containing nucleotide triphosphate hydrolases"/>
    <property type="match status" value="1"/>
</dbReference>
<dbReference type="Pfam" id="PF00437">
    <property type="entry name" value="T2SSE"/>
    <property type="match status" value="1"/>
</dbReference>
<keyword evidence="3" id="KW-0067">ATP-binding</keyword>
<sequence>MSDNSNVNHQIRSNPSSGNTSSSLRDHYMDSAAQNTHYSSGGVTQDLHAQYAGDAHGVQSKAYRDSEELETLHKAKKLGIKYADLRQIIPEEDYIKIIAKEDAIKYLSLPIAIKQGKLFFGIVDPYKEGLTAFVKNLREDHDVVVVLISPESFRENIDRYDFIKTYEKDHVDQGTIDIDVNKVTNIEKLKDLLINDGIQFLLADLLTAAITTKSSDVHIEPQNTYADIRFRIDGALHPIARVPRDKYNYLISEIIINSALRLDADRPQNGHLKAIPNLNGIKEIDIRVETIPVLHGQEVVMRLFQGDATMLKLSDLGITHEVYPIIKEILVRPHGMMIVVGPTGSGKTSTLYALLNELNNPERKIVTLEDPVEYELPGLSQSQLNTGESFLDRFRAVLREDPDVIMIGEIRDLDTAKTALQSALTGHLLLTTYHANNAATAIARLTDLVGDMSLISSAINLIVAQRLVRKICPFCRTDHNLNADEAAAVSQILAHLPVSYQERAKNLHFYKGKGCDRCYGIGYKSRIGIFEMLKITTDMQQLIMSKALPSVIQAAAVKNGMLTMEQDGILKALQGFTTVEEILKTVKE</sequence>
<dbReference type="GO" id="GO:0005524">
    <property type="term" value="F:ATP binding"/>
    <property type="evidence" value="ECO:0007669"/>
    <property type="project" value="UniProtKB-KW"/>
</dbReference>
<proteinExistence type="inferred from homology"/>
<dbReference type="SUPFAM" id="SSF52540">
    <property type="entry name" value="P-loop containing nucleoside triphosphate hydrolases"/>
    <property type="match status" value="1"/>
</dbReference>
<accession>A0A0G0PZW6</accession>
<gene>
    <name evidence="6" type="ORF">UT18_C0005G0006</name>
</gene>
<dbReference type="PROSITE" id="PS00662">
    <property type="entry name" value="T2SP_E"/>
    <property type="match status" value="1"/>
</dbReference>
<dbReference type="Pfam" id="PF05157">
    <property type="entry name" value="MshEN"/>
    <property type="match status" value="1"/>
</dbReference>
<organism evidence="6 7">
    <name type="scientific">candidate division CPR2 bacterium GW2011_GWC2_39_10</name>
    <dbReference type="NCBI Taxonomy" id="1618345"/>
    <lineage>
        <taxon>Bacteria</taxon>
        <taxon>Bacteria division CPR2</taxon>
    </lineage>
</organism>
<dbReference type="PATRIC" id="fig|1618345.3.peg.254"/>
<dbReference type="GO" id="GO:0016887">
    <property type="term" value="F:ATP hydrolysis activity"/>
    <property type="evidence" value="ECO:0007669"/>
    <property type="project" value="TreeGrafter"/>
</dbReference>
<feature type="region of interest" description="Disordered" evidence="4">
    <location>
        <begin position="1"/>
        <end position="25"/>
    </location>
</feature>
<dbReference type="PANTHER" id="PTHR30258:SF2">
    <property type="entry name" value="COMG OPERON PROTEIN 1"/>
    <property type="match status" value="1"/>
</dbReference>
<evidence type="ECO:0000313" key="6">
    <source>
        <dbReference type="EMBL" id="KKQ94996.1"/>
    </source>
</evidence>
<evidence type="ECO:0000256" key="3">
    <source>
        <dbReference type="ARBA" id="ARBA00022840"/>
    </source>
</evidence>
<dbReference type="Gene3D" id="3.30.450.90">
    <property type="match status" value="1"/>
</dbReference>
<reference evidence="6 7" key="1">
    <citation type="journal article" date="2015" name="Nature">
        <title>rRNA introns, odd ribosomes, and small enigmatic genomes across a large radiation of phyla.</title>
        <authorList>
            <person name="Brown C.T."/>
            <person name="Hug L.A."/>
            <person name="Thomas B.C."/>
            <person name="Sharon I."/>
            <person name="Castelle C.J."/>
            <person name="Singh A."/>
            <person name="Wilkins M.J."/>
            <person name="Williams K.H."/>
            <person name="Banfield J.F."/>
        </authorList>
    </citation>
    <scope>NUCLEOTIDE SEQUENCE [LARGE SCALE GENOMIC DNA]</scope>
</reference>